<accession>A0A258DC14</accession>
<comment type="similarity">
    <text evidence="2 4">Belongs to the pyridoxal phosphate-binding protein YggS/PROSC family.</text>
</comment>
<dbReference type="PANTHER" id="PTHR10146">
    <property type="entry name" value="PROLINE SYNTHETASE CO-TRANSCRIBED BACTERIAL HOMOLOG PROTEIN"/>
    <property type="match status" value="1"/>
</dbReference>
<dbReference type="CDD" id="cd00635">
    <property type="entry name" value="PLPDE_III_YBL036c_like"/>
    <property type="match status" value="1"/>
</dbReference>
<dbReference type="FunFam" id="3.20.20.10:FF:000018">
    <property type="entry name" value="Pyridoxal phosphate homeostasis protein"/>
    <property type="match status" value="1"/>
</dbReference>
<name>A0A258DC14_CAUVI</name>
<dbReference type="SUPFAM" id="SSF51419">
    <property type="entry name" value="PLP-binding barrel"/>
    <property type="match status" value="1"/>
</dbReference>
<sequence length="217" mass="23359">MSQALVEIRARIAAAEARAGRPAGSVTLVAVSKTQPWDHIAPVLDAGQKVFGENRVQEAMERWGDRREGLELRLIGPLQTNKAREAVGFFDVIETLDREKLARVLADEVQRAGRAPRLYVQVNVGEEPQKAGVAPDEADAFIAACRATYGLAIEGLMCIPPFDQDPAPHFAKLCAIAARNDLNSLSMGMSDDFEIAIAQGATSVRVGSALFGGRNYG</sequence>
<keyword evidence="1 2" id="KW-0663">Pyridoxal phosphate</keyword>
<evidence type="ECO:0000313" key="7">
    <source>
        <dbReference type="Proteomes" id="UP000215616"/>
    </source>
</evidence>
<dbReference type="Proteomes" id="UP000215616">
    <property type="component" value="Unassembled WGS sequence"/>
</dbReference>
<comment type="cofactor">
    <cofactor evidence="3">
        <name>pyridoxal 5'-phosphate</name>
        <dbReference type="ChEBI" id="CHEBI:597326"/>
    </cofactor>
</comment>
<evidence type="ECO:0000256" key="2">
    <source>
        <dbReference type="HAMAP-Rule" id="MF_02087"/>
    </source>
</evidence>
<dbReference type="GO" id="GO:0030170">
    <property type="term" value="F:pyridoxal phosphate binding"/>
    <property type="evidence" value="ECO:0007669"/>
    <property type="project" value="UniProtKB-UniRule"/>
</dbReference>
<organism evidence="6 7">
    <name type="scientific">Caulobacter vibrioides</name>
    <name type="common">Caulobacter crescentus</name>
    <dbReference type="NCBI Taxonomy" id="155892"/>
    <lineage>
        <taxon>Bacteria</taxon>
        <taxon>Pseudomonadati</taxon>
        <taxon>Pseudomonadota</taxon>
        <taxon>Alphaproteobacteria</taxon>
        <taxon>Caulobacterales</taxon>
        <taxon>Caulobacteraceae</taxon>
        <taxon>Caulobacter</taxon>
    </lineage>
</organism>
<feature type="modified residue" description="N6-(pyridoxal phosphate)lysine" evidence="2 3">
    <location>
        <position position="33"/>
    </location>
</feature>
<evidence type="ECO:0000256" key="3">
    <source>
        <dbReference type="PIRSR" id="PIRSR004848-1"/>
    </source>
</evidence>
<evidence type="ECO:0000313" key="6">
    <source>
        <dbReference type="EMBL" id="OYX05278.1"/>
    </source>
</evidence>
<dbReference type="HAMAP" id="MF_02087">
    <property type="entry name" value="PLP_homeostasis"/>
    <property type="match status" value="1"/>
</dbReference>
<evidence type="ECO:0000256" key="4">
    <source>
        <dbReference type="RuleBase" id="RU004514"/>
    </source>
</evidence>
<dbReference type="InterPro" id="IPR011078">
    <property type="entry name" value="PyrdxlP_homeostasis"/>
</dbReference>
<dbReference type="Gene3D" id="3.20.20.10">
    <property type="entry name" value="Alanine racemase"/>
    <property type="match status" value="1"/>
</dbReference>
<protein>
    <recommendedName>
        <fullName evidence="2">Pyridoxal phosphate homeostasis protein</fullName>
        <shortName evidence="2">PLP homeostasis protein</shortName>
    </recommendedName>
</protein>
<gene>
    <name evidence="6" type="ORF">B7Z12_03965</name>
</gene>
<evidence type="ECO:0000259" key="5">
    <source>
        <dbReference type="Pfam" id="PF01168"/>
    </source>
</evidence>
<dbReference type="Pfam" id="PF01168">
    <property type="entry name" value="Ala_racemase_N"/>
    <property type="match status" value="1"/>
</dbReference>
<dbReference type="PANTHER" id="PTHR10146:SF14">
    <property type="entry name" value="PYRIDOXAL PHOSPHATE HOMEOSTASIS PROTEIN"/>
    <property type="match status" value="1"/>
</dbReference>
<dbReference type="InterPro" id="IPR029066">
    <property type="entry name" value="PLP-binding_barrel"/>
</dbReference>
<comment type="caution">
    <text evidence="6">The sequence shown here is derived from an EMBL/GenBank/DDBJ whole genome shotgun (WGS) entry which is preliminary data.</text>
</comment>
<dbReference type="InterPro" id="IPR001608">
    <property type="entry name" value="Ala_racemase_N"/>
</dbReference>
<dbReference type="NCBIfam" id="TIGR00044">
    <property type="entry name" value="YggS family pyridoxal phosphate-dependent enzyme"/>
    <property type="match status" value="1"/>
</dbReference>
<dbReference type="PIRSF" id="PIRSF004848">
    <property type="entry name" value="YBL036c_PLPDEIII"/>
    <property type="match status" value="1"/>
</dbReference>
<comment type="function">
    <text evidence="2">Pyridoxal 5'-phosphate (PLP)-binding protein, which is involved in PLP homeostasis.</text>
</comment>
<dbReference type="EMBL" id="NCDQ01000040">
    <property type="protein sequence ID" value="OYX05278.1"/>
    <property type="molecule type" value="Genomic_DNA"/>
</dbReference>
<reference evidence="6 7" key="1">
    <citation type="submission" date="2017-03" db="EMBL/GenBank/DDBJ databases">
        <title>Lifting the veil on microbial sulfur biogeochemistry in mining wastewaters.</title>
        <authorList>
            <person name="Kantor R.S."/>
            <person name="Colenbrander Nelson T."/>
            <person name="Marshall S."/>
            <person name="Bennett D."/>
            <person name="Apte S."/>
            <person name="Camacho D."/>
            <person name="Thomas B.C."/>
            <person name="Warren L.A."/>
            <person name="Banfield J.F."/>
        </authorList>
    </citation>
    <scope>NUCLEOTIDE SEQUENCE [LARGE SCALE GENOMIC DNA]</scope>
    <source>
        <strain evidence="6">32-67-7</strain>
    </source>
</reference>
<proteinExistence type="inferred from homology"/>
<feature type="domain" description="Alanine racemase N-terminal" evidence="5">
    <location>
        <begin position="7"/>
        <end position="214"/>
    </location>
</feature>
<dbReference type="AlphaFoldDB" id="A0A258DC14"/>
<evidence type="ECO:0000256" key="1">
    <source>
        <dbReference type="ARBA" id="ARBA00022898"/>
    </source>
</evidence>